<dbReference type="Proteomes" id="UP000811545">
    <property type="component" value="Unassembled WGS sequence"/>
</dbReference>
<keyword evidence="1" id="KW-1133">Transmembrane helix</keyword>
<proteinExistence type="predicted"/>
<comment type="caution">
    <text evidence="2">The sequence shown here is derived from an EMBL/GenBank/DDBJ whole genome shotgun (WGS) entry which is preliminary data.</text>
</comment>
<keyword evidence="1" id="KW-0472">Membrane</keyword>
<dbReference type="EMBL" id="QLTW01000232">
    <property type="protein sequence ID" value="MBT9145932.1"/>
    <property type="molecule type" value="Genomic_DNA"/>
</dbReference>
<gene>
    <name evidence="2" type="ORF">DDT42_01810</name>
</gene>
<keyword evidence="1" id="KW-0812">Transmembrane</keyword>
<dbReference type="AlphaFoldDB" id="A0A9E2F2P8"/>
<feature type="transmembrane region" description="Helical" evidence="1">
    <location>
        <begin position="68"/>
        <end position="90"/>
    </location>
</feature>
<evidence type="ECO:0000313" key="2">
    <source>
        <dbReference type="EMBL" id="MBT9145932.1"/>
    </source>
</evidence>
<evidence type="ECO:0000256" key="1">
    <source>
        <dbReference type="SAM" id="Phobius"/>
    </source>
</evidence>
<reference evidence="2 3" key="1">
    <citation type="journal article" date="2021" name="bioRxiv">
        <title>Unique metabolic strategies in Hadean analogues reveal hints for primordial physiology.</title>
        <authorList>
            <person name="Nobu M.K."/>
            <person name="Nakai R."/>
            <person name="Tamazawa S."/>
            <person name="Mori H."/>
            <person name="Toyoda A."/>
            <person name="Ijiri A."/>
            <person name="Suzuki S."/>
            <person name="Kurokawa K."/>
            <person name="Kamagata Y."/>
            <person name="Tamaki H."/>
        </authorList>
    </citation>
    <scope>NUCLEOTIDE SEQUENCE [LARGE SCALE GENOMIC DNA]</scope>
    <source>
        <strain evidence="2">BS525</strain>
    </source>
</reference>
<organism evidence="2 3">
    <name type="scientific">Psychracetigena formicireducens</name>
    <dbReference type="NCBI Taxonomy" id="2986056"/>
    <lineage>
        <taxon>Bacteria</taxon>
        <taxon>Bacillati</taxon>
        <taxon>Candidatus Lithacetigenota</taxon>
        <taxon>Candidatus Psychracetigena</taxon>
    </lineage>
</organism>
<evidence type="ECO:0000313" key="3">
    <source>
        <dbReference type="Proteomes" id="UP000811545"/>
    </source>
</evidence>
<name>A0A9E2F2P8_PSYF1</name>
<sequence>MVALISTGTSINPLMNKLQPFASRLNLNPPTRILLASMTSILSSFISCAMASFFSAVANSSTVPVLDVIADILASASFSFATSSFISFVVNPFTALPGSNGSCILTRPLPVFMISRIGVTSIEGGRSVGSYRGTLTSTVSPSIILTTLTFSYSEPFHHQTLSPIFMGKSGELVRYLGETISGFLPITSLMVFSMKSLPRSACICLTTSTACSAASFILSALGKSKTLKPV</sequence>
<feature type="transmembrane region" description="Helical" evidence="1">
    <location>
        <begin position="33"/>
        <end position="56"/>
    </location>
</feature>
<feature type="transmembrane region" description="Helical" evidence="1">
    <location>
        <begin position="198"/>
        <end position="221"/>
    </location>
</feature>
<protein>
    <submittedName>
        <fullName evidence="2">Uncharacterized protein</fullName>
    </submittedName>
</protein>
<accession>A0A9E2F2P8</accession>